<dbReference type="SMART" id="SM00471">
    <property type="entry name" value="HDc"/>
    <property type="match status" value="1"/>
</dbReference>
<dbReference type="SUPFAM" id="SSF109604">
    <property type="entry name" value="HD-domain/PDEase-like"/>
    <property type="match status" value="1"/>
</dbReference>
<gene>
    <name evidence="2" type="ORF">WMO38_07730</name>
</gene>
<evidence type="ECO:0000259" key="1">
    <source>
        <dbReference type="PROSITE" id="PS51832"/>
    </source>
</evidence>
<dbReference type="InterPro" id="IPR003607">
    <property type="entry name" value="HD/PDEase_dom"/>
</dbReference>
<dbReference type="PROSITE" id="PS51832">
    <property type="entry name" value="HD_GYP"/>
    <property type="match status" value="1"/>
</dbReference>
<proteinExistence type="predicted"/>
<dbReference type="CDD" id="cd00077">
    <property type="entry name" value="HDc"/>
    <property type="match status" value="1"/>
</dbReference>
<keyword evidence="2" id="KW-0378">Hydrolase</keyword>
<dbReference type="PANTHER" id="PTHR43155:SF2">
    <property type="entry name" value="CYCLIC DI-GMP PHOSPHODIESTERASE PA4108"/>
    <property type="match status" value="1"/>
</dbReference>
<feature type="domain" description="HD-GYP" evidence="1">
    <location>
        <begin position="135"/>
        <end position="330"/>
    </location>
</feature>
<dbReference type="Proteomes" id="UP001480973">
    <property type="component" value="Unassembled WGS sequence"/>
</dbReference>
<name>A0ABV1GNJ4_9FIRM</name>
<evidence type="ECO:0000313" key="2">
    <source>
        <dbReference type="EMBL" id="MEQ2535006.1"/>
    </source>
</evidence>
<dbReference type="InterPro" id="IPR006675">
    <property type="entry name" value="HDIG_dom"/>
</dbReference>
<accession>A0ABV1GNJ4</accession>
<dbReference type="Pfam" id="PF13487">
    <property type="entry name" value="HD_5"/>
    <property type="match status" value="1"/>
</dbReference>
<comment type="caution">
    <text evidence="2">The sequence shown here is derived from an EMBL/GenBank/DDBJ whole genome shotgun (WGS) entry which is preliminary data.</text>
</comment>
<evidence type="ECO:0000313" key="3">
    <source>
        <dbReference type="Proteomes" id="UP001480973"/>
    </source>
</evidence>
<dbReference type="EC" id="3.1.4.-" evidence="2"/>
<dbReference type="EMBL" id="JBBMES010000006">
    <property type="protein sequence ID" value="MEQ2535006.1"/>
    <property type="molecule type" value="Genomic_DNA"/>
</dbReference>
<dbReference type="InterPro" id="IPR037522">
    <property type="entry name" value="HD_GYP_dom"/>
</dbReference>
<dbReference type="Gene3D" id="1.10.3210.10">
    <property type="entry name" value="Hypothetical protein af1432"/>
    <property type="match status" value="1"/>
</dbReference>
<sequence length="371" mass="41710">MSDNNSSSNNIHTKTVFIFDADDGMTLSKDVLNSDGSLIAASGTKLDMDMIAKISANHILEIEIIDKDYTEPVRPVENDNSTYYEKVRNSKEFKAFCKEYNEGISDLKSQLNDIVNRNADVDVDELLTYPLSLMNTYSNKLQMFDMLHSLRQFDDLTYAHSVNVALVASIIGEWLGYSEEDVHVLTLCGLLHDIGKVRIPRKILEKPGKLTPTEFEVMKAHVNEGYDIIKDKDIDSRVKEACLLHHEKCDGTGYPFGLTSEKIPDFAKIIAIADIYDAMTSDRVYRSAVCPFTVIHLMEQECFSTLDPKFALPFFKNVASSYIHNNVKLSNGETGEVVLINDRSLSRPVIRCKDKFIDLSAAPDLTITSIL</sequence>
<keyword evidence="3" id="KW-1185">Reference proteome</keyword>
<dbReference type="GO" id="GO:0016787">
    <property type="term" value="F:hydrolase activity"/>
    <property type="evidence" value="ECO:0007669"/>
    <property type="project" value="UniProtKB-KW"/>
</dbReference>
<dbReference type="PANTHER" id="PTHR43155">
    <property type="entry name" value="CYCLIC DI-GMP PHOSPHODIESTERASE PA4108-RELATED"/>
    <property type="match status" value="1"/>
</dbReference>
<organism evidence="2 3">
    <name type="scientific">Lachnospira intestinalis</name>
    <dbReference type="NCBI Taxonomy" id="3133158"/>
    <lineage>
        <taxon>Bacteria</taxon>
        <taxon>Bacillati</taxon>
        <taxon>Bacillota</taxon>
        <taxon>Clostridia</taxon>
        <taxon>Lachnospirales</taxon>
        <taxon>Lachnospiraceae</taxon>
        <taxon>Lachnospira</taxon>
    </lineage>
</organism>
<dbReference type="NCBIfam" id="TIGR00277">
    <property type="entry name" value="HDIG"/>
    <property type="match status" value="1"/>
</dbReference>
<reference evidence="2 3" key="1">
    <citation type="submission" date="2024-03" db="EMBL/GenBank/DDBJ databases">
        <title>Human intestinal bacterial collection.</title>
        <authorList>
            <person name="Pauvert C."/>
            <person name="Hitch T.C.A."/>
            <person name="Clavel T."/>
        </authorList>
    </citation>
    <scope>NUCLEOTIDE SEQUENCE [LARGE SCALE GENOMIC DNA]</scope>
    <source>
        <strain evidence="2 3">CLA-JM-H10</strain>
    </source>
</reference>
<protein>
    <submittedName>
        <fullName evidence="2">HD-GYP domain-containing protein</fullName>
        <ecNumber evidence="2">3.1.4.-</ecNumber>
    </submittedName>
</protein>